<dbReference type="OrthoDB" id="504078at2"/>
<dbReference type="PANTHER" id="PTHR30511">
    <property type="entry name" value="ALANINE RACEMASE"/>
    <property type="match status" value="1"/>
</dbReference>
<evidence type="ECO:0000256" key="1">
    <source>
        <dbReference type="ARBA" id="ARBA00001933"/>
    </source>
</evidence>
<feature type="domain" description="Alanine racemase N-terminal" evidence="4">
    <location>
        <begin position="9"/>
        <end position="225"/>
    </location>
</feature>
<dbReference type="Proteomes" id="UP000031473">
    <property type="component" value="Unassembled WGS sequence"/>
</dbReference>
<evidence type="ECO:0000256" key="3">
    <source>
        <dbReference type="ARBA" id="ARBA00023235"/>
    </source>
</evidence>
<evidence type="ECO:0000259" key="4">
    <source>
        <dbReference type="Pfam" id="PF01168"/>
    </source>
</evidence>
<dbReference type="GO" id="GO:0008784">
    <property type="term" value="F:alanine racemase activity"/>
    <property type="evidence" value="ECO:0007669"/>
    <property type="project" value="TreeGrafter"/>
</dbReference>
<name>A0A0C1FS12_9FLAO</name>
<dbReference type="STRING" id="266749.SAMN05421876_10192"/>
<dbReference type="EMBL" id="JSYL01000001">
    <property type="protein sequence ID" value="KIA90694.1"/>
    <property type="molecule type" value="Genomic_DNA"/>
</dbReference>
<dbReference type="SUPFAM" id="SSF51419">
    <property type="entry name" value="PLP-binding barrel"/>
    <property type="match status" value="1"/>
</dbReference>
<dbReference type="GO" id="GO:0005829">
    <property type="term" value="C:cytosol"/>
    <property type="evidence" value="ECO:0007669"/>
    <property type="project" value="TreeGrafter"/>
</dbReference>
<dbReference type="RefSeq" id="WP_039348024.1">
    <property type="nucleotide sequence ID" value="NZ_FOLA01000001.1"/>
</dbReference>
<dbReference type="CDD" id="cd06815">
    <property type="entry name" value="PLPDE_III_AR_like_1"/>
    <property type="match status" value="1"/>
</dbReference>
<dbReference type="GO" id="GO:0030170">
    <property type="term" value="F:pyridoxal phosphate binding"/>
    <property type="evidence" value="ECO:0007669"/>
    <property type="project" value="TreeGrafter"/>
</dbReference>
<reference evidence="5 6" key="1">
    <citation type="submission" date="2014-10" db="EMBL/GenBank/DDBJ databases">
        <title>Kaistella jeonii genome.</title>
        <authorList>
            <person name="Clayton J.T."/>
            <person name="Newman J.D."/>
        </authorList>
    </citation>
    <scope>NUCLEOTIDE SEQUENCE [LARGE SCALE GENOMIC DNA]</scope>
    <source>
        <strain evidence="5 6">DSM 17048</strain>
    </source>
</reference>
<dbReference type="InterPro" id="IPR000821">
    <property type="entry name" value="Ala_racemase"/>
</dbReference>
<comment type="cofactor">
    <cofactor evidence="1">
        <name>pyridoxal 5'-phosphate</name>
        <dbReference type="ChEBI" id="CHEBI:597326"/>
    </cofactor>
</comment>
<accession>A0A0C1FS12</accession>
<dbReference type="Gene3D" id="3.20.20.10">
    <property type="entry name" value="Alanine racemase"/>
    <property type="match status" value="1"/>
</dbReference>
<dbReference type="Pfam" id="PF01168">
    <property type="entry name" value="Ala_racemase_N"/>
    <property type="match status" value="1"/>
</dbReference>
<protein>
    <submittedName>
        <fullName evidence="5">Amino acid racemase</fullName>
    </submittedName>
</protein>
<sequence>MSYITLHATKLRHNFKVLDQVFAQNKIEWAIVAKLLCGNEKFLKVLLNLSDKEICDSRLSNLKTIKKLSPKTQTIYIKPPAKRLAKSIVEFADVSFNTELATLELLSEEAVKQNKIHKVVLMVEMGELREGIMVRNLMHFYDEVIALSNIEVVGLGTNLNCLNGILPDERKLYKLNRFKEIIEENSGETIPYISGGSSVTIPLIFKNEIPFGINHFRIGETLFFGTNVYEDSLIAGMYQDVFTLTAEIIEMQEKPTIPSGLSGTNLTGETPIFSDDEKGKFSLRAIVDVGLLDIDHKDISTIIPGIEIIGASSDMLILDLGENSENLEVGDTINFSMNYMAVLRAMNSDYVDKKVETEMVPFEIGTNEYLCLN</sequence>
<dbReference type="AlphaFoldDB" id="A0A0C1FS12"/>
<dbReference type="PANTHER" id="PTHR30511:SF3">
    <property type="entry name" value="LYSINE RACEMASE"/>
    <property type="match status" value="1"/>
</dbReference>
<gene>
    <name evidence="5" type="ORF">OA86_02135</name>
</gene>
<organism evidence="5 6">
    <name type="scientific">Kaistella jeonii</name>
    <dbReference type="NCBI Taxonomy" id="266749"/>
    <lineage>
        <taxon>Bacteria</taxon>
        <taxon>Pseudomonadati</taxon>
        <taxon>Bacteroidota</taxon>
        <taxon>Flavobacteriia</taxon>
        <taxon>Flavobacteriales</taxon>
        <taxon>Weeksellaceae</taxon>
        <taxon>Chryseobacterium group</taxon>
        <taxon>Kaistella</taxon>
    </lineage>
</organism>
<keyword evidence="6" id="KW-1185">Reference proteome</keyword>
<keyword evidence="3" id="KW-0413">Isomerase</keyword>
<evidence type="ECO:0000313" key="6">
    <source>
        <dbReference type="Proteomes" id="UP000031473"/>
    </source>
</evidence>
<proteinExistence type="predicted"/>
<evidence type="ECO:0000313" key="5">
    <source>
        <dbReference type="EMBL" id="KIA90694.1"/>
    </source>
</evidence>
<comment type="caution">
    <text evidence="5">The sequence shown here is derived from an EMBL/GenBank/DDBJ whole genome shotgun (WGS) entry which is preliminary data.</text>
</comment>
<evidence type="ECO:0000256" key="2">
    <source>
        <dbReference type="ARBA" id="ARBA00022898"/>
    </source>
</evidence>
<dbReference type="InterPro" id="IPR001608">
    <property type="entry name" value="Ala_racemase_N"/>
</dbReference>
<dbReference type="InterPro" id="IPR029066">
    <property type="entry name" value="PLP-binding_barrel"/>
</dbReference>
<keyword evidence="2" id="KW-0663">Pyridoxal phosphate</keyword>